<dbReference type="AlphaFoldDB" id="A0BBR1"/>
<accession>A0BBR1</accession>
<organism evidence="1 2">
    <name type="scientific">Paramecium tetraurelia</name>
    <dbReference type="NCBI Taxonomy" id="5888"/>
    <lineage>
        <taxon>Eukaryota</taxon>
        <taxon>Sar</taxon>
        <taxon>Alveolata</taxon>
        <taxon>Ciliophora</taxon>
        <taxon>Intramacronucleata</taxon>
        <taxon>Oligohymenophorea</taxon>
        <taxon>Peniculida</taxon>
        <taxon>Parameciidae</taxon>
        <taxon>Paramecium</taxon>
    </lineage>
</organism>
<dbReference type="HOGENOM" id="CLU_2189045_0_0_1"/>
<dbReference type="EMBL" id="CT867985">
    <property type="protein sequence ID" value="CAK55978.1"/>
    <property type="molecule type" value="Genomic_DNA"/>
</dbReference>
<dbReference type="Proteomes" id="UP000000600">
    <property type="component" value="Unassembled WGS sequence"/>
</dbReference>
<reference evidence="1 2" key="1">
    <citation type="journal article" date="2006" name="Nature">
        <title>Global trends of whole-genome duplications revealed by the ciliate Paramecium tetraurelia.</title>
        <authorList>
            <consortium name="Genoscope"/>
            <person name="Aury J.-M."/>
            <person name="Jaillon O."/>
            <person name="Duret L."/>
            <person name="Noel B."/>
            <person name="Jubin C."/>
            <person name="Porcel B.M."/>
            <person name="Segurens B."/>
            <person name="Daubin V."/>
            <person name="Anthouard V."/>
            <person name="Aiach N."/>
            <person name="Arnaiz O."/>
            <person name="Billaut A."/>
            <person name="Beisson J."/>
            <person name="Blanc I."/>
            <person name="Bouhouche K."/>
            <person name="Camara F."/>
            <person name="Duharcourt S."/>
            <person name="Guigo R."/>
            <person name="Gogendeau D."/>
            <person name="Katinka M."/>
            <person name="Keller A.-M."/>
            <person name="Kissmehl R."/>
            <person name="Klotz C."/>
            <person name="Koll F."/>
            <person name="Le Moue A."/>
            <person name="Lepere C."/>
            <person name="Malinsky S."/>
            <person name="Nowacki M."/>
            <person name="Nowak J.K."/>
            <person name="Plattner H."/>
            <person name="Poulain J."/>
            <person name="Ruiz F."/>
            <person name="Serrano V."/>
            <person name="Zagulski M."/>
            <person name="Dessen P."/>
            <person name="Betermier M."/>
            <person name="Weissenbach J."/>
            <person name="Scarpelli C."/>
            <person name="Schachter V."/>
            <person name="Sperling L."/>
            <person name="Meyer E."/>
            <person name="Cohen J."/>
            <person name="Wincker P."/>
        </authorList>
    </citation>
    <scope>NUCLEOTIDE SEQUENCE [LARGE SCALE GENOMIC DNA]</scope>
    <source>
        <strain evidence="1 2">Stock d4-2</strain>
    </source>
</reference>
<proteinExistence type="predicted"/>
<evidence type="ECO:0000313" key="2">
    <source>
        <dbReference type="Proteomes" id="UP000000600"/>
    </source>
</evidence>
<sequence length="109" mass="12958">MNFIDDPMDIEQSDVKVQEVHQQNRFLHSKRMIIVNEKSQAIVPDKPEKTLEKFQKHKQSLIFQTEQIQNLSDIDDLFTFRIILNLELGRLRLQQKIQKRKIKGSVVMV</sequence>
<dbReference type="GeneID" id="5009160"/>
<dbReference type="InParanoid" id="A0BBR1"/>
<gene>
    <name evidence="1" type="ORF">GSPATT00000413001</name>
</gene>
<name>A0BBR1_PARTE</name>
<dbReference type="KEGG" id="ptm:GSPATT00000413001"/>
<protein>
    <submittedName>
        <fullName evidence="1">Uncharacterized protein</fullName>
    </submittedName>
</protein>
<dbReference type="OrthoDB" id="10450733at2759"/>
<evidence type="ECO:0000313" key="1">
    <source>
        <dbReference type="EMBL" id="CAK55978.1"/>
    </source>
</evidence>
<keyword evidence="2" id="KW-1185">Reference proteome</keyword>
<dbReference type="RefSeq" id="XP_001423376.1">
    <property type="nucleotide sequence ID" value="XM_001423339.1"/>
</dbReference>